<keyword evidence="1" id="KW-0808">Transferase</keyword>
<protein>
    <recommendedName>
        <fullName evidence="6">Histidine kinase/HSP90-like ATPase domain-containing protein</fullName>
    </recommendedName>
</protein>
<accession>A0ABP7TI58</accession>
<evidence type="ECO:0000256" key="2">
    <source>
        <dbReference type="ARBA" id="ARBA00022777"/>
    </source>
</evidence>
<evidence type="ECO:0008006" key="6">
    <source>
        <dbReference type="Google" id="ProtNLM"/>
    </source>
</evidence>
<proteinExistence type="predicted"/>
<evidence type="ECO:0000256" key="3">
    <source>
        <dbReference type="ARBA" id="ARBA00023012"/>
    </source>
</evidence>
<gene>
    <name evidence="4" type="ORF">GCM10022409_08100</name>
</gene>
<organism evidence="4 5">
    <name type="scientific">Hymenobacter glaciei</name>
    <dbReference type="NCBI Taxonomy" id="877209"/>
    <lineage>
        <taxon>Bacteria</taxon>
        <taxon>Pseudomonadati</taxon>
        <taxon>Bacteroidota</taxon>
        <taxon>Cytophagia</taxon>
        <taxon>Cytophagales</taxon>
        <taxon>Hymenobacteraceae</taxon>
        <taxon>Hymenobacter</taxon>
    </lineage>
</organism>
<dbReference type="InterPro" id="IPR050482">
    <property type="entry name" value="Sensor_HK_TwoCompSys"/>
</dbReference>
<dbReference type="Proteomes" id="UP001501469">
    <property type="component" value="Unassembled WGS sequence"/>
</dbReference>
<evidence type="ECO:0000256" key="1">
    <source>
        <dbReference type="ARBA" id="ARBA00022679"/>
    </source>
</evidence>
<name>A0ABP7TI58_9BACT</name>
<keyword evidence="2" id="KW-0418">Kinase</keyword>
<comment type="caution">
    <text evidence="4">The sequence shown here is derived from an EMBL/GenBank/DDBJ whole genome shotgun (WGS) entry which is preliminary data.</text>
</comment>
<keyword evidence="5" id="KW-1185">Reference proteome</keyword>
<dbReference type="InterPro" id="IPR036890">
    <property type="entry name" value="HATPase_C_sf"/>
</dbReference>
<dbReference type="PANTHER" id="PTHR24421">
    <property type="entry name" value="NITRATE/NITRITE SENSOR PROTEIN NARX-RELATED"/>
    <property type="match status" value="1"/>
</dbReference>
<keyword evidence="3" id="KW-0902">Two-component regulatory system</keyword>
<sequence length="90" mass="9491">MAQEMAANVVQHANATEAHLRLLTHKGWLAPRADDNGLGFAHALPHPDYLGLSVLPGRARLLNGVLTVASSPTDGTHVRVRVPLPGTADS</sequence>
<evidence type="ECO:0000313" key="5">
    <source>
        <dbReference type="Proteomes" id="UP001501469"/>
    </source>
</evidence>
<dbReference type="SUPFAM" id="SSF55874">
    <property type="entry name" value="ATPase domain of HSP90 chaperone/DNA topoisomerase II/histidine kinase"/>
    <property type="match status" value="1"/>
</dbReference>
<dbReference type="Gene3D" id="3.30.565.10">
    <property type="entry name" value="Histidine kinase-like ATPase, C-terminal domain"/>
    <property type="match status" value="1"/>
</dbReference>
<evidence type="ECO:0000313" key="4">
    <source>
        <dbReference type="EMBL" id="GAA4026496.1"/>
    </source>
</evidence>
<reference evidence="5" key="1">
    <citation type="journal article" date="2019" name="Int. J. Syst. Evol. Microbiol.">
        <title>The Global Catalogue of Microorganisms (GCM) 10K type strain sequencing project: providing services to taxonomists for standard genome sequencing and annotation.</title>
        <authorList>
            <consortium name="The Broad Institute Genomics Platform"/>
            <consortium name="The Broad Institute Genome Sequencing Center for Infectious Disease"/>
            <person name="Wu L."/>
            <person name="Ma J."/>
        </authorList>
    </citation>
    <scope>NUCLEOTIDE SEQUENCE [LARGE SCALE GENOMIC DNA]</scope>
    <source>
        <strain evidence="5">JCM 17225</strain>
    </source>
</reference>
<dbReference type="EMBL" id="BAABDK010000006">
    <property type="protein sequence ID" value="GAA4026496.1"/>
    <property type="molecule type" value="Genomic_DNA"/>
</dbReference>